<dbReference type="InterPro" id="IPR048503">
    <property type="entry name" value="NamZ_C"/>
</dbReference>
<dbReference type="Gene3D" id="3.90.1150.140">
    <property type="match status" value="1"/>
</dbReference>
<proteinExistence type="predicted"/>
<feature type="domain" description="Peptidoglycan beta-N-acetylmuramidase NamZ C-terminal" evidence="2">
    <location>
        <begin position="226"/>
        <end position="349"/>
    </location>
</feature>
<dbReference type="PANTHER" id="PTHR42915">
    <property type="entry name" value="HYPOTHETICAL 460 KDA PROTEIN IN FEUA-SIGW INTERGENIC REGION [PRECURSOR]"/>
    <property type="match status" value="1"/>
</dbReference>
<dbReference type="Pfam" id="PF07075">
    <property type="entry name" value="NamZ_N"/>
    <property type="match status" value="1"/>
</dbReference>
<feature type="domain" description="Peptidoglycan beta-N-acetylmuramidase NamZ N-terminal" evidence="1">
    <location>
        <begin position="21"/>
        <end position="222"/>
    </location>
</feature>
<gene>
    <name evidence="3" type="ORF">METZ01_LOCUS65497</name>
</gene>
<evidence type="ECO:0008006" key="4">
    <source>
        <dbReference type="Google" id="ProtNLM"/>
    </source>
</evidence>
<dbReference type="GO" id="GO:0033922">
    <property type="term" value="F:peptidoglycan beta-N-acetylmuramidase activity"/>
    <property type="evidence" value="ECO:0007669"/>
    <property type="project" value="InterPro"/>
</dbReference>
<name>A0A381TFA4_9ZZZZ</name>
<dbReference type="InterPro" id="IPR048502">
    <property type="entry name" value="NamZ_N"/>
</dbReference>
<accession>A0A381TFA4</accession>
<organism evidence="3">
    <name type="scientific">marine metagenome</name>
    <dbReference type="NCBI Taxonomy" id="408172"/>
    <lineage>
        <taxon>unclassified sequences</taxon>
        <taxon>metagenomes</taxon>
        <taxon>ecological metagenomes</taxon>
    </lineage>
</organism>
<evidence type="ECO:0000259" key="1">
    <source>
        <dbReference type="Pfam" id="PF07075"/>
    </source>
</evidence>
<reference evidence="3" key="1">
    <citation type="submission" date="2018-05" db="EMBL/GenBank/DDBJ databases">
        <authorList>
            <person name="Lanie J.A."/>
            <person name="Ng W.-L."/>
            <person name="Kazmierczak K.M."/>
            <person name="Andrzejewski T.M."/>
            <person name="Davidsen T.M."/>
            <person name="Wayne K.J."/>
            <person name="Tettelin H."/>
            <person name="Glass J.I."/>
            <person name="Rusch D."/>
            <person name="Podicherti R."/>
            <person name="Tsui H.-C.T."/>
            <person name="Winkler M.E."/>
        </authorList>
    </citation>
    <scope>NUCLEOTIDE SEQUENCE</scope>
</reference>
<dbReference type="Pfam" id="PF20732">
    <property type="entry name" value="NamZ_C"/>
    <property type="match status" value="1"/>
</dbReference>
<evidence type="ECO:0000313" key="3">
    <source>
        <dbReference type="EMBL" id="SVA12643.1"/>
    </source>
</evidence>
<dbReference type="AlphaFoldDB" id="A0A381TFA4"/>
<feature type="non-terminal residue" evidence="3">
    <location>
        <position position="1"/>
    </location>
</feature>
<dbReference type="InterPro" id="IPR008302">
    <property type="entry name" value="NamZ"/>
</dbReference>
<protein>
    <recommendedName>
        <fullName evidence="4">DUF1343 domain-containing protein</fullName>
    </recommendedName>
</protein>
<feature type="non-terminal residue" evidence="3">
    <location>
        <position position="349"/>
    </location>
</feature>
<dbReference type="EMBL" id="UINC01004212">
    <property type="protein sequence ID" value="SVA12643.1"/>
    <property type="molecule type" value="Genomic_DNA"/>
</dbReference>
<evidence type="ECO:0000259" key="2">
    <source>
        <dbReference type="Pfam" id="PF20732"/>
    </source>
</evidence>
<dbReference type="Gene3D" id="3.40.50.12170">
    <property type="entry name" value="Uncharacterised protein PF07075, DUF1343"/>
    <property type="match status" value="1"/>
</dbReference>
<dbReference type="PIRSF" id="PIRSF016719">
    <property type="entry name" value="UCP016719"/>
    <property type="match status" value="1"/>
</dbReference>
<sequence length="349" mass="38759">VPVTLGLDSLGASGRLSNQRVGLVSNLASLDRHFQHAAKVVVNSGATLTALFGPQHGFTSDRQDNMVETPHEHDEHHLVPVYSLYSETRTPTTEMLNGIDLMVIDLPDIGTRVYTYASTMANCLRACREHGIPAIVTDRPNPIDGVTVEGPMLESGWTSFVGQFPIPLRHGLTMGELAQLFNSEFGVGAELEIVPMTDWNRTMYFDDTGLPWVMPSPNLPTLESLIVYPGMVLLEGTNLSEGRGTTRPFELFGAPWLHGEQLAIHLNDLELPGVRFRPTRFEPTFQKHAGTACAGCQIHVVDRQRYGSVKTTLAILDACRKMAPDQFAWKEPPYEYEYERMPIDLLWGS</sequence>
<dbReference type="PANTHER" id="PTHR42915:SF1">
    <property type="entry name" value="PEPTIDOGLYCAN BETA-N-ACETYLMURAMIDASE NAMZ"/>
    <property type="match status" value="1"/>
</dbReference>